<dbReference type="NCBIfam" id="NF010200">
    <property type="entry name" value="PRK13674.1-1"/>
    <property type="match status" value="1"/>
</dbReference>
<evidence type="ECO:0000256" key="1">
    <source>
        <dbReference type="ARBA" id="ARBA00022801"/>
    </source>
</evidence>
<keyword evidence="4" id="KW-1185">Reference proteome</keyword>
<evidence type="ECO:0000313" key="3">
    <source>
        <dbReference type="EMBL" id="UZP75194.1"/>
    </source>
</evidence>
<organism evidence="3 4">
    <name type="scientific">Candidatus Paraluminiphilus aquimaris</name>
    <dbReference type="NCBI Taxonomy" id="2518994"/>
    <lineage>
        <taxon>Bacteria</taxon>
        <taxon>Pseudomonadati</taxon>
        <taxon>Pseudomonadota</taxon>
        <taxon>Gammaproteobacteria</taxon>
        <taxon>Cellvibrionales</taxon>
        <taxon>Halieaceae</taxon>
        <taxon>Candidatus Paraluminiphilus</taxon>
    </lineage>
</organism>
<name>A0ABY6Q9A3_9GAMM</name>
<dbReference type="Gene3D" id="3.10.270.10">
    <property type="entry name" value="Urate Oxidase"/>
    <property type="match status" value="1"/>
</dbReference>
<protein>
    <recommendedName>
        <fullName evidence="2">GTP cyclohydrolase FolE2</fullName>
        <ecNumber evidence="2">3.5.4.16</ecNumber>
    </recommendedName>
</protein>
<gene>
    <name evidence="2" type="primary">folE2</name>
    <name evidence="3" type="ORF">E0F26_10795</name>
</gene>
<dbReference type="Proteomes" id="UP001317963">
    <property type="component" value="Chromosome"/>
</dbReference>
<dbReference type="EMBL" id="CP036501">
    <property type="protein sequence ID" value="UZP75194.1"/>
    <property type="molecule type" value="Genomic_DNA"/>
</dbReference>
<keyword evidence="1 2" id="KW-0378">Hydrolase</keyword>
<comment type="pathway">
    <text evidence="2">Cofactor biosynthesis; 7,8-dihydroneopterin triphosphate biosynthesis; 7,8-dihydroneopterin triphosphate from GTP: step 1/1.</text>
</comment>
<accession>A0ABY6Q9A3</accession>
<evidence type="ECO:0000313" key="4">
    <source>
        <dbReference type="Proteomes" id="UP001317963"/>
    </source>
</evidence>
<dbReference type="EC" id="3.5.4.16" evidence="2"/>
<reference evidence="3 4" key="1">
    <citation type="submission" date="2019-02" db="EMBL/GenBank/DDBJ databases">
        <title>Halieaceae_genomes.</title>
        <authorList>
            <person name="Li S.-H."/>
        </authorList>
    </citation>
    <scope>NUCLEOTIDE SEQUENCE [LARGE SCALE GENOMIC DNA]</scope>
    <source>
        <strain evidence="3 4">JH123</strain>
    </source>
</reference>
<comment type="function">
    <text evidence="2">Converts GTP to 7,8-dihydroneopterin triphosphate.</text>
</comment>
<comment type="similarity">
    <text evidence="2">Belongs to the GTP cyclohydrolase IV family.</text>
</comment>
<proteinExistence type="inferred from homology"/>
<dbReference type="HAMAP" id="MF_01527_B">
    <property type="entry name" value="GTP_cyclohydrol_B"/>
    <property type="match status" value="1"/>
</dbReference>
<feature type="site" description="May be catalytically important" evidence="2">
    <location>
        <position position="156"/>
    </location>
</feature>
<sequence>MNPSDTLPDITSEALAQRGSPLQWVGMEQLDLPVSIALENGETVQAPAKANVFVSLDDTASKGIHMSRLHALVQKLGRQLCSRETIDRFLTECVESQAGISAHAKIELHFDLLLEKPALLSGEVGYQAYPVSLIGTVISGEFHYELGYTVPYSSTCPCSASLARQLFANAVDEQFEGDVIDKARLLEWMQSESGSVATPHAQRSYAYVKLVSDAPTWPAFDTVIRTIESMIGTPVQTAVKRVDEQEFARLNAQNLMFCEDAARRIKHALEAMPHVVDYWLKVDHQESLHAHNAVAIDRKSKN</sequence>
<comment type="catalytic activity">
    <reaction evidence="2">
        <text>GTP + H2O = 7,8-dihydroneopterin 3'-triphosphate + formate + H(+)</text>
        <dbReference type="Rhea" id="RHEA:17473"/>
        <dbReference type="ChEBI" id="CHEBI:15377"/>
        <dbReference type="ChEBI" id="CHEBI:15378"/>
        <dbReference type="ChEBI" id="CHEBI:15740"/>
        <dbReference type="ChEBI" id="CHEBI:37565"/>
        <dbReference type="ChEBI" id="CHEBI:58462"/>
        <dbReference type="EC" id="3.5.4.16"/>
    </reaction>
</comment>
<dbReference type="PANTHER" id="PTHR36445">
    <property type="entry name" value="GTP CYCLOHYDROLASE MPTA"/>
    <property type="match status" value="1"/>
</dbReference>
<dbReference type="Pfam" id="PF02649">
    <property type="entry name" value="GCHY-1"/>
    <property type="match status" value="1"/>
</dbReference>
<dbReference type="InterPro" id="IPR003801">
    <property type="entry name" value="GTP_cyclohydrolase_FolE2/MptA"/>
</dbReference>
<evidence type="ECO:0000256" key="2">
    <source>
        <dbReference type="HAMAP-Rule" id="MF_01527"/>
    </source>
</evidence>
<dbReference type="RefSeq" id="WP_279241671.1">
    <property type="nucleotide sequence ID" value="NZ_CP036501.1"/>
</dbReference>
<dbReference type="PANTHER" id="PTHR36445:SF1">
    <property type="entry name" value="GTP CYCLOHYDROLASE MPTA"/>
    <property type="match status" value="1"/>
</dbReference>
<dbReference type="InterPro" id="IPR022838">
    <property type="entry name" value="GTP_cyclohydrolase_FolE2"/>
</dbReference>